<keyword evidence="17" id="KW-0393">Immunoglobulin domain</keyword>
<dbReference type="InterPro" id="IPR007110">
    <property type="entry name" value="Ig-like_dom"/>
</dbReference>
<dbReference type="GO" id="GO:0005524">
    <property type="term" value="F:ATP binding"/>
    <property type="evidence" value="ECO:0007669"/>
    <property type="project" value="UniProtKB-KW"/>
</dbReference>
<feature type="region of interest" description="Disordered" evidence="18">
    <location>
        <begin position="89"/>
        <end position="115"/>
    </location>
</feature>
<dbReference type="GO" id="GO:0005886">
    <property type="term" value="C:plasma membrane"/>
    <property type="evidence" value="ECO:0007669"/>
    <property type="project" value="TreeGrafter"/>
</dbReference>
<feature type="domain" description="Ig-like" evidence="19">
    <location>
        <begin position="379"/>
        <end position="467"/>
    </location>
</feature>
<evidence type="ECO:0000256" key="6">
    <source>
        <dbReference type="ARBA" id="ARBA00022729"/>
    </source>
</evidence>
<dbReference type="Pfam" id="PF07679">
    <property type="entry name" value="I-set"/>
    <property type="match status" value="5"/>
</dbReference>
<reference evidence="20" key="1">
    <citation type="journal article" date="2023" name="G3 (Bethesda)">
        <title>Whole genome assembly and annotation of the endangered Caribbean coral Acropora cervicornis.</title>
        <authorList>
            <person name="Selwyn J.D."/>
            <person name="Vollmer S.V."/>
        </authorList>
    </citation>
    <scope>NUCLEOTIDE SEQUENCE</scope>
    <source>
        <strain evidence="20">K2</strain>
    </source>
</reference>
<dbReference type="PROSITE" id="PS50835">
    <property type="entry name" value="IG_LIKE"/>
    <property type="match status" value="7"/>
</dbReference>
<dbReference type="Pfam" id="PF13927">
    <property type="entry name" value="Ig_3"/>
    <property type="match status" value="2"/>
</dbReference>
<dbReference type="PANTHER" id="PTHR11640">
    <property type="entry name" value="NEPHRIN"/>
    <property type="match status" value="1"/>
</dbReference>
<organism evidence="20 21">
    <name type="scientific">Acropora cervicornis</name>
    <name type="common">Staghorn coral</name>
    <dbReference type="NCBI Taxonomy" id="6130"/>
    <lineage>
        <taxon>Eukaryota</taxon>
        <taxon>Metazoa</taxon>
        <taxon>Cnidaria</taxon>
        <taxon>Anthozoa</taxon>
        <taxon>Hexacorallia</taxon>
        <taxon>Scleractinia</taxon>
        <taxon>Astrocoeniina</taxon>
        <taxon>Acroporidae</taxon>
        <taxon>Acropora</taxon>
    </lineage>
</organism>
<evidence type="ECO:0000256" key="5">
    <source>
        <dbReference type="ARBA" id="ARBA00022692"/>
    </source>
</evidence>
<feature type="domain" description="Ig-like" evidence="19">
    <location>
        <begin position="475"/>
        <end position="563"/>
    </location>
</feature>
<evidence type="ECO:0000256" key="4">
    <source>
        <dbReference type="ARBA" id="ARBA00022679"/>
    </source>
</evidence>
<keyword evidence="9" id="KW-0418">Kinase</keyword>
<feature type="domain" description="Ig-like" evidence="19">
    <location>
        <begin position="570"/>
        <end position="661"/>
    </location>
</feature>
<comment type="subcellular location">
    <subcellularLocation>
        <location evidence="1">Membrane</location>
        <topology evidence="1">Single-pass type I membrane protein</topology>
    </subcellularLocation>
</comment>
<evidence type="ECO:0000256" key="3">
    <source>
        <dbReference type="ARBA" id="ARBA00022553"/>
    </source>
</evidence>
<evidence type="ECO:0000256" key="14">
    <source>
        <dbReference type="ARBA" id="ARBA00023157"/>
    </source>
</evidence>
<evidence type="ECO:0000256" key="8">
    <source>
        <dbReference type="ARBA" id="ARBA00022741"/>
    </source>
</evidence>
<keyword evidence="6" id="KW-0732">Signal</keyword>
<dbReference type="FunFam" id="2.60.40.10:FF:000016">
    <property type="entry name" value="Fibroblast growth factor receptor"/>
    <property type="match status" value="2"/>
</dbReference>
<dbReference type="Gene3D" id="2.60.40.10">
    <property type="entry name" value="Immunoglobulins"/>
    <property type="match status" value="7"/>
</dbReference>
<evidence type="ECO:0000313" key="21">
    <source>
        <dbReference type="Proteomes" id="UP001249851"/>
    </source>
</evidence>
<dbReference type="GO" id="GO:0005911">
    <property type="term" value="C:cell-cell junction"/>
    <property type="evidence" value="ECO:0007669"/>
    <property type="project" value="TreeGrafter"/>
</dbReference>
<comment type="caution">
    <text evidence="20">The sequence shown here is derived from an EMBL/GenBank/DDBJ whole genome shotgun (WGS) entry which is preliminary data.</text>
</comment>
<keyword evidence="11" id="KW-1133">Transmembrane helix</keyword>
<keyword evidence="4" id="KW-0808">Transferase</keyword>
<feature type="domain" description="Ig-like" evidence="19">
    <location>
        <begin position="666"/>
        <end position="768"/>
    </location>
</feature>
<evidence type="ECO:0000256" key="13">
    <source>
        <dbReference type="ARBA" id="ARBA00023137"/>
    </source>
</evidence>
<evidence type="ECO:0000256" key="15">
    <source>
        <dbReference type="ARBA" id="ARBA00023170"/>
    </source>
</evidence>
<feature type="domain" description="Ig-like" evidence="19">
    <location>
        <begin position="249"/>
        <end position="351"/>
    </location>
</feature>
<dbReference type="InterPro" id="IPR013106">
    <property type="entry name" value="Ig_V-set"/>
</dbReference>
<dbReference type="InterPro" id="IPR013098">
    <property type="entry name" value="Ig_I-set"/>
</dbReference>
<dbReference type="GO" id="GO:0050839">
    <property type="term" value="F:cell adhesion molecule binding"/>
    <property type="evidence" value="ECO:0007669"/>
    <property type="project" value="TreeGrafter"/>
</dbReference>
<dbReference type="EMBL" id="JARQWQ010000042">
    <property type="protein sequence ID" value="KAK2558862.1"/>
    <property type="molecule type" value="Genomic_DNA"/>
</dbReference>
<evidence type="ECO:0000256" key="16">
    <source>
        <dbReference type="ARBA" id="ARBA00023180"/>
    </source>
</evidence>
<dbReference type="InterPro" id="IPR003598">
    <property type="entry name" value="Ig_sub2"/>
</dbReference>
<keyword evidence="12" id="KW-0472">Membrane</keyword>
<dbReference type="EC" id="2.7.10.1" evidence="2"/>
<reference evidence="20" key="2">
    <citation type="journal article" date="2023" name="Science">
        <title>Genomic signatures of disease resistance in endangered staghorn corals.</title>
        <authorList>
            <person name="Vollmer S.V."/>
            <person name="Selwyn J.D."/>
            <person name="Despard B.A."/>
            <person name="Roesel C.L."/>
        </authorList>
    </citation>
    <scope>NUCLEOTIDE SEQUENCE</scope>
    <source>
        <strain evidence="20">K2</strain>
    </source>
</reference>
<evidence type="ECO:0000256" key="18">
    <source>
        <dbReference type="SAM" id="MobiDB-lite"/>
    </source>
</evidence>
<keyword evidence="7" id="KW-0677">Repeat</keyword>
<evidence type="ECO:0000256" key="11">
    <source>
        <dbReference type="ARBA" id="ARBA00022989"/>
    </source>
</evidence>
<dbReference type="GO" id="GO:0098609">
    <property type="term" value="P:cell-cell adhesion"/>
    <property type="evidence" value="ECO:0007669"/>
    <property type="project" value="TreeGrafter"/>
</dbReference>
<keyword evidence="13" id="KW-0829">Tyrosine-protein kinase</keyword>
<dbReference type="SMART" id="SM00408">
    <property type="entry name" value="IGc2"/>
    <property type="match status" value="7"/>
</dbReference>
<proteinExistence type="predicted"/>
<keyword evidence="3" id="KW-0597">Phosphoprotein</keyword>
<name>A0AAD9QCN7_ACRCE</name>
<evidence type="ECO:0000256" key="2">
    <source>
        <dbReference type="ARBA" id="ARBA00011902"/>
    </source>
</evidence>
<keyword evidence="10" id="KW-0067">ATP-binding</keyword>
<protein>
    <recommendedName>
        <fullName evidence="2">receptor protein-tyrosine kinase</fullName>
        <ecNumber evidence="2">2.7.10.1</ecNumber>
    </recommendedName>
</protein>
<sequence>MFVWIHGKALPKQAWWRHHPVSTNRRPQPYQIEGRPTEEEERVRENNDVKEFIQTLDEPMVRKLCIRRLRRGVGSMDFMQGLLIMDESDVTPTPSTSTDLACSSNAGTPDPAPSPSNNAIPWCKCGGMSANKVAKHYGVHFACLTMITIYAPPSFTDQRCLKRRYRAWPASHTIRLKCEATGPPPLQFRWLKDGQRLLSRRMDPYLNSSLWFLRLRDVVPDDSGKYTCIVTNPYGSINHTYTLKVVVKPRSRPILQSDLPRNTTVKLGDNATMECIVLVSGTLPDFRWLKWDKNITSQPKMNGMMKASGSNKLIDPVHYKTIKDGEYHGMQLEIYNVSDNDLGLYTCFVSNHIGYDYNSALLIKSEERPRPTTSEQYPPRFGKKPKVQNNVQVGHDIRLRCSVDGDPPPRLTWVKDQKPLQFSSRIRLISRDNGIVKIKNTQLVDAGYYTCIAANSLGSVNATLKLHVRQEQYPPRFGKKPKVQNNVQVGHDIRLRCSVKGDPPPRLTWVKDQKPLQFSSRIRLISRDNGIVKIKNTQLVDAGYYTCIAANSFGSVNATLELHVRQDAPPSFTDQESLRRRYRAWPASHTIRLKCEATGPPPLQFRWLKDGQRLLSRRMDPYLNSSLWFLRLRDVVPDDSGKYTCIVTNPYGSINHTYTLKVVVKPRSRPILQSDLPRNTTVKLGDNATMECIVLVSGTLPDFRWLKWDKNITSQPKMNGMMKASGSNKLIDPVHYKTIKDGEYHGMQLEIYNVSDNDLGLYTCFVSNHIGYDYNSALLIKSEERPRPTTSEQYPPRFGKKPKVQNNVQVGHDIRLRCSVKGDPPPRLTWVKDQKPLQFSSRIRLISRDNGIVKIKNTQLVDAGYYTCIAANSLGSVNATLELHVRHGKLLRRQIV</sequence>
<dbReference type="Proteomes" id="UP001249851">
    <property type="component" value="Unassembled WGS sequence"/>
</dbReference>
<feature type="domain" description="Ig-like" evidence="19">
    <location>
        <begin position="796"/>
        <end position="884"/>
    </location>
</feature>
<evidence type="ECO:0000256" key="7">
    <source>
        <dbReference type="ARBA" id="ARBA00022737"/>
    </source>
</evidence>
<evidence type="ECO:0000256" key="12">
    <source>
        <dbReference type="ARBA" id="ARBA00023136"/>
    </source>
</evidence>
<keyword evidence="5" id="KW-0812">Transmembrane</keyword>
<evidence type="ECO:0000259" key="19">
    <source>
        <dbReference type="PROSITE" id="PS50835"/>
    </source>
</evidence>
<keyword evidence="15" id="KW-0675">Receptor</keyword>
<evidence type="ECO:0000256" key="1">
    <source>
        <dbReference type="ARBA" id="ARBA00004479"/>
    </source>
</evidence>
<dbReference type="InterPro" id="IPR013783">
    <property type="entry name" value="Ig-like_fold"/>
</dbReference>
<dbReference type="SMART" id="SM00406">
    <property type="entry name" value="IGv"/>
    <property type="match status" value="5"/>
</dbReference>
<dbReference type="PANTHER" id="PTHR11640:SF158">
    <property type="entry name" value="V-SET AND IMMUNOGLOBULIN DOMAIN-CONTAINING PROTEIN 10-LIKE 2"/>
    <property type="match status" value="1"/>
</dbReference>
<evidence type="ECO:0000313" key="20">
    <source>
        <dbReference type="EMBL" id="KAK2558862.1"/>
    </source>
</evidence>
<evidence type="ECO:0000256" key="17">
    <source>
        <dbReference type="ARBA" id="ARBA00023319"/>
    </source>
</evidence>
<evidence type="ECO:0000256" key="9">
    <source>
        <dbReference type="ARBA" id="ARBA00022777"/>
    </source>
</evidence>
<dbReference type="InterPro" id="IPR036179">
    <property type="entry name" value="Ig-like_dom_sf"/>
</dbReference>
<dbReference type="SUPFAM" id="SSF48726">
    <property type="entry name" value="Immunoglobulin"/>
    <property type="match status" value="7"/>
</dbReference>
<accession>A0AAD9QCN7</accession>
<feature type="domain" description="Ig-like" evidence="19">
    <location>
        <begin position="153"/>
        <end position="244"/>
    </location>
</feature>
<dbReference type="InterPro" id="IPR003599">
    <property type="entry name" value="Ig_sub"/>
</dbReference>
<dbReference type="SMART" id="SM00409">
    <property type="entry name" value="IG"/>
    <property type="match status" value="7"/>
</dbReference>
<dbReference type="InterPro" id="IPR051275">
    <property type="entry name" value="Cell_adhesion_signaling"/>
</dbReference>
<dbReference type="GO" id="GO:0004714">
    <property type="term" value="F:transmembrane receptor protein tyrosine kinase activity"/>
    <property type="evidence" value="ECO:0007669"/>
    <property type="project" value="UniProtKB-EC"/>
</dbReference>
<gene>
    <name evidence="20" type="ORF">P5673_018474</name>
</gene>
<dbReference type="AlphaFoldDB" id="A0AAD9QCN7"/>
<keyword evidence="14" id="KW-1015">Disulfide bond</keyword>
<keyword evidence="8" id="KW-0547">Nucleotide-binding</keyword>
<keyword evidence="21" id="KW-1185">Reference proteome</keyword>
<dbReference type="FunFam" id="2.60.40.10:FF:000032">
    <property type="entry name" value="palladin isoform X1"/>
    <property type="match status" value="3"/>
</dbReference>
<dbReference type="FunFam" id="2.60.40.10:FF:000020">
    <property type="entry name" value="Fibroblast growth factor receptor"/>
    <property type="match status" value="2"/>
</dbReference>
<keyword evidence="16" id="KW-0325">Glycoprotein</keyword>
<evidence type="ECO:0000256" key="10">
    <source>
        <dbReference type="ARBA" id="ARBA00022840"/>
    </source>
</evidence>